<dbReference type="InterPro" id="IPR009057">
    <property type="entry name" value="Homeodomain-like_sf"/>
</dbReference>
<evidence type="ECO:0000313" key="6">
    <source>
        <dbReference type="EMBL" id="MFB9886763.1"/>
    </source>
</evidence>
<dbReference type="Gene3D" id="1.10.10.10">
    <property type="entry name" value="Winged helix-like DNA-binding domain superfamily/Winged helix DNA-binding domain"/>
    <property type="match status" value="1"/>
</dbReference>
<evidence type="ECO:0000259" key="5">
    <source>
        <dbReference type="PROSITE" id="PS51464"/>
    </source>
</evidence>
<feature type="domain" description="HTH rpiR-type" evidence="4">
    <location>
        <begin position="10"/>
        <end position="86"/>
    </location>
</feature>
<proteinExistence type="predicted"/>
<dbReference type="InterPro" id="IPR047640">
    <property type="entry name" value="RpiR-like"/>
</dbReference>
<keyword evidence="1" id="KW-0805">Transcription regulation</keyword>
<dbReference type="InterPro" id="IPR036388">
    <property type="entry name" value="WH-like_DNA-bd_sf"/>
</dbReference>
<dbReference type="Pfam" id="PF01418">
    <property type="entry name" value="HTH_6"/>
    <property type="match status" value="1"/>
</dbReference>
<dbReference type="PANTHER" id="PTHR30514:SF20">
    <property type="entry name" value="TRANSCRIPTIONAL REGULATOR"/>
    <property type="match status" value="1"/>
</dbReference>
<dbReference type="PROSITE" id="PS51464">
    <property type="entry name" value="SIS"/>
    <property type="match status" value="1"/>
</dbReference>
<sequence length="286" mass="31314">MTEPAPNTLQSLQEAITQRHHDLSKRLQQVARFLLEHPNTVALETVAVIAEQAGVHPSTLVRFAAAFGYSGFSEMQQLFRHKLVEHSTSYSERVRLAKSQDASRGISSHGILQEFVDANSLSLEHLPQMTAPANLDSAIDLLQQAQAVHVVGLRRSFAVASYLVYALRHIDRRVHMIDGNGGMLEEQASVLGKGDVLVAISYSPYAAETSGVVHRAHERGVPIIAITDSKLSPLVPLADVYFDIKEAEVRGFRSLTSSLCLAQSLAIGLAYRLDQPETRARDALTS</sequence>
<dbReference type="Proteomes" id="UP001589628">
    <property type="component" value="Unassembled WGS sequence"/>
</dbReference>
<dbReference type="Pfam" id="PF01380">
    <property type="entry name" value="SIS"/>
    <property type="match status" value="1"/>
</dbReference>
<dbReference type="InterPro" id="IPR000281">
    <property type="entry name" value="HTH_RpiR"/>
</dbReference>
<gene>
    <name evidence="6" type="ORF">ACFFLH_10095</name>
</gene>
<dbReference type="PANTHER" id="PTHR30514">
    <property type="entry name" value="GLUCOKINASE"/>
    <property type="match status" value="1"/>
</dbReference>
<evidence type="ECO:0000256" key="2">
    <source>
        <dbReference type="ARBA" id="ARBA00023125"/>
    </source>
</evidence>
<accession>A0ABV5ZBV2</accession>
<dbReference type="EMBL" id="JBHLZN010000003">
    <property type="protein sequence ID" value="MFB9886763.1"/>
    <property type="molecule type" value="Genomic_DNA"/>
</dbReference>
<feature type="domain" description="SIS" evidence="5">
    <location>
        <begin position="138"/>
        <end position="286"/>
    </location>
</feature>
<comment type="caution">
    <text evidence="6">The sequence shown here is derived from an EMBL/GenBank/DDBJ whole genome shotgun (WGS) entry which is preliminary data.</text>
</comment>
<dbReference type="CDD" id="cd05013">
    <property type="entry name" value="SIS_RpiR"/>
    <property type="match status" value="1"/>
</dbReference>
<keyword evidence="3" id="KW-0804">Transcription</keyword>
<evidence type="ECO:0000259" key="4">
    <source>
        <dbReference type="PROSITE" id="PS51071"/>
    </source>
</evidence>
<reference evidence="6 7" key="1">
    <citation type="submission" date="2024-09" db="EMBL/GenBank/DDBJ databases">
        <authorList>
            <person name="Sun Q."/>
            <person name="Mori K."/>
        </authorList>
    </citation>
    <scope>NUCLEOTIDE SEQUENCE [LARGE SCALE GENOMIC DNA]</scope>
    <source>
        <strain evidence="6 7">ATCC 51285</strain>
    </source>
</reference>
<keyword evidence="7" id="KW-1185">Reference proteome</keyword>
<dbReference type="SUPFAM" id="SSF53697">
    <property type="entry name" value="SIS domain"/>
    <property type="match status" value="1"/>
</dbReference>
<organism evidence="6 7">
    <name type="scientific">Balneatrix alpica</name>
    <dbReference type="NCBI Taxonomy" id="75684"/>
    <lineage>
        <taxon>Bacteria</taxon>
        <taxon>Pseudomonadati</taxon>
        <taxon>Pseudomonadota</taxon>
        <taxon>Gammaproteobacteria</taxon>
        <taxon>Oceanospirillales</taxon>
        <taxon>Balneatrichaceae</taxon>
        <taxon>Balneatrix</taxon>
    </lineage>
</organism>
<dbReference type="InterPro" id="IPR035472">
    <property type="entry name" value="RpiR-like_SIS"/>
</dbReference>
<evidence type="ECO:0000256" key="3">
    <source>
        <dbReference type="ARBA" id="ARBA00023163"/>
    </source>
</evidence>
<dbReference type="RefSeq" id="WP_027312388.1">
    <property type="nucleotide sequence ID" value="NZ_JAUESS010000001.1"/>
</dbReference>
<evidence type="ECO:0000256" key="1">
    <source>
        <dbReference type="ARBA" id="ARBA00023015"/>
    </source>
</evidence>
<evidence type="ECO:0000313" key="7">
    <source>
        <dbReference type="Proteomes" id="UP001589628"/>
    </source>
</evidence>
<dbReference type="SUPFAM" id="SSF46689">
    <property type="entry name" value="Homeodomain-like"/>
    <property type="match status" value="1"/>
</dbReference>
<keyword evidence="2" id="KW-0238">DNA-binding</keyword>
<dbReference type="InterPro" id="IPR046348">
    <property type="entry name" value="SIS_dom_sf"/>
</dbReference>
<name>A0ABV5ZBV2_9GAMM</name>
<protein>
    <submittedName>
        <fullName evidence="6">MurR/RpiR family transcriptional regulator</fullName>
    </submittedName>
</protein>
<dbReference type="PROSITE" id="PS51071">
    <property type="entry name" value="HTH_RPIR"/>
    <property type="match status" value="1"/>
</dbReference>
<dbReference type="Gene3D" id="3.40.50.10490">
    <property type="entry name" value="Glucose-6-phosphate isomerase like protein, domain 1"/>
    <property type="match status" value="1"/>
</dbReference>
<dbReference type="InterPro" id="IPR001347">
    <property type="entry name" value="SIS_dom"/>
</dbReference>